<dbReference type="PROSITE" id="PS50977">
    <property type="entry name" value="HTH_TETR_2"/>
    <property type="match status" value="1"/>
</dbReference>
<evidence type="ECO:0000313" key="6">
    <source>
        <dbReference type="EMBL" id="MBG6137911.1"/>
    </source>
</evidence>
<feature type="domain" description="HTH tetR-type" evidence="5">
    <location>
        <begin position="32"/>
        <end position="92"/>
    </location>
</feature>
<proteinExistence type="predicted"/>
<sequence length="275" mass="29310">MSIEYSGTGDPARSMELLWGVQDKPRRGPKPKLTVARITAAAVAIADAEGLDVLTMRKVGDALGVTAMSLYNYVPGKGELLDLMLDSVYAELATGDDERVAVGAEPAPGGAGTAPGAAGDWRTRLERVARDNRALYLRHPWLLRVASSRPVLGPHTIAKYERELGAVDGLGLTDIEMDLLVQLVNDYVHGAVRGAVEDAQALGSTGITDQEWWEANGPLLERVFDAERFPLAARVGSASGEEYQAAHDPSRAFEFGLRVLLDGVAATLPGTPGPR</sequence>
<evidence type="ECO:0000256" key="2">
    <source>
        <dbReference type="ARBA" id="ARBA00023125"/>
    </source>
</evidence>
<dbReference type="InterPro" id="IPR009057">
    <property type="entry name" value="Homeodomain-like_sf"/>
</dbReference>
<protein>
    <submittedName>
        <fullName evidence="6">AcrR family transcriptional regulator</fullName>
    </submittedName>
</protein>
<evidence type="ECO:0000256" key="4">
    <source>
        <dbReference type="PROSITE-ProRule" id="PRU00335"/>
    </source>
</evidence>
<dbReference type="InterPro" id="IPR001647">
    <property type="entry name" value="HTH_TetR"/>
</dbReference>
<reference evidence="6" key="1">
    <citation type="submission" date="2020-11" db="EMBL/GenBank/DDBJ databases">
        <title>Sequencing the genomes of 1000 actinobacteria strains.</title>
        <authorList>
            <person name="Klenk H.-P."/>
        </authorList>
    </citation>
    <scope>NUCLEOTIDE SEQUENCE</scope>
    <source>
        <strain evidence="6">DSM 45356</strain>
    </source>
</reference>
<dbReference type="AlphaFoldDB" id="A0A8J7GUZ9"/>
<dbReference type="Pfam" id="PF02909">
    <property type="entry name" value="TetR_C_1"/>
    <property type="match status" value="1"/>
</dbReference>
<gene>
    <name evidence="6" type="ORF">IW245_004105</name>
</gene>
<dbReference type="Gene3D" id="1.10.357.10">
    <property type="entry name" value="Tetracycline Repressor, domain 2"/>
    <property type="match status" value="1"/>
</dbReference>
<keyword evidence="7" id="KW-1185">Reference proteome</keyword>
<evidence type="ECO:0000259" key="5">
    <source>
        <dbReference type="PROSITE" id="PS50977"/>
    </source>
</evidence>
<dbReference type="Proteomes" id="UP000622552">
    <property type="component" value="Unassembled WGS sequence"/>
</dbReference>
<evidence type="ECO:0000313" key="7">
    <source>
        <dbReference type="Proteomes" id="UP000622552"/>
    </source>
</evidence>
<organism evidence="6 7">
    <name type="scientific">Longispora fulva</name>
    <dbReference type="NCBI Taxonomy" id="619741"/>
    <lineage>
        <taxon>Bacteria</taxon>
        <taxon>Bacillati</taxon>
        <taxon>Actinomycetota</taxon>
        <taxon>Actinomycetes</taxon>
        <taxon>Micromonosporales</taxon>
        <taxon>Micromonosporaceae</taxon>
        <taxon>Longispora</taxon>
    </lineage>
</organism>
<dbReference type="RefSeq" id="WP_233473029.1">
    <property type="nucleotide sequence ID" value="NZ_BONS01000017.1"/>
</dbReference>
<dbReference type="SUPFAM" id="SSF46689">
    <property type="entry name" value="Homeodomain-like"/>
    <property type="match status" value="1"/>
</dbReference>
<dbReference type="PANTHER" id="PTHR30055">
    <property type="entry name" value="HTH-TYPE TRANSCRIPTIONAL REGULATOR RUTR"/>
    <property type="match status" value="1"/>
</dbReference>
<dbReference type="InterPro" id="IPR004111">
    <property type="entry name" value="Repressor_TetR_C"/>
</dbReference>
<dbReference type="EMBL" id="JADOUF010000001">
    <property type="protein sequence ID" value="MBG6137911.1"/>
    <property type="molecule type" value="Genomic_DNA"/>
</dbReference>
<evidence type="ECO:0000256" key="1">
    <source>
        <dbReference type="ARBA" id="ARBA00023015"/>
    </source>
</evidence>
<dbReference type="Pfam" id="PF00440">
    <property type="entry name" value="TetR_N"/>
    <property type="match status" value="1"/>
</dbReference>
<dbReference type="SUPFAM" id="SSF48498">
    <property type="entry name" value="Tetracyclin repressor-like, C-terminal domain"/>
    <property type="match status" value="1"/>
</dbReference>
<dbReference type="GO" id="GO:0000976">
    <property type="term" value="F:transcription cis-regulatory region binding"/>
    <property type="evidence" value="ECO:0007669"/>
    <property type="project" value="TreeGrafter"/>
</dbReference>
<dbReference type="GO" id="GO:0003700">
    <property type="term" value="F:DNA-binding transcription factor activity"/>
    <property type="evidence" value="ECO:0007669"/>
    <property type="project" value="TreeGrafter"/>
</dbReference>
<dbReference type="GO" id="GO:0045892">
    <property type="term" value="P:negative regulation of DNA-templated transcription"/>
    <property type="evidence" value="ECO:0007669"/>
    <property type="project" value="InterPro"/>
</dbReference>
<keyword evidence="3" id="KW-0804">Transcription</keyword>
<dbReference type="PANTHER" id="PTHR30055:SF151">
    <property type="entry name" value="TRANSCRIPTIONAL REGULATORY PROTEIN"/>
    <property type="match status" value="1"/>
</dbReference>
<feature type="DNA-binding region" description="H-T-H motif" evidence="4">
    <location>
        <begin position="55"/>
        <end position="74"/>
    </location>
</feature>
<evidence type="ECO:0000256" key="3">
    <source>
        <dbReference type="ARBA" id="ARBA00023163"/>
    </source>
</evidence>
<keyword evidence="2 4" id="KW-0238">DNA-binding</keyword>
<dbReference type="Gene3D" id="1.10.10.60">
    <property type="entry name" value="Homeodomain-like"/>
    <property type="match status" value="1"/>
</dbReference>
<comment type="caution">
    <text evidence="6">The sequence shown here is derived from an EMBL/GenBank/DDBJ whole genome shotgun (WGS) entry which is preliminary data.</text>
</comment>
<dbReference type="InterPro" id="IPR036271">
    <property type="entry name" value="Tet_transcr_reg_TetR-rel_C_sf"/>
</dbReference>
<dbReference type="InterPro" id="IPR050109">
    <property type="entry name" value="HTH-type_TetR-like_transc_reg"/>
</dbReference>
<name>A0A8J7GUZ9_9ACTN</name>
<keyword evidence="1" id="KW-0805">Transcription regulation</keyword>
<accession>A0A8J7GUZ9</accession>